<comment type="similarity">
    <text evidence="1">Belongs to the 'phage' integrase family.</text>
</comment>
<dbReference type="InterPro" id="IPR044068">
    <property type="entry name" value="CB"/>
</dbReference>
<dbReference type="PROSITE" id="PS51898">
    <property type="entry name" value="TYR_RECOMBINASE"/>
    <property type="match status" value="1"/>
</dbReference>
<evidence type="ECO:0000256" key="3">
    <source>
        <dbReference type="ARBA" id="ARBA00023172"/>
    </source>
</evidence>
<keyword evidence="3" id="KW-0233">DNA recombination</keyword>
<dbReference type="InterPro" id="IPR050090">
    <property type="entry name" value="Tyrosine_recombinase_XerCD"/>
</dbReference>
<dbReference type="Gene3D" id="1.10.150.130">
    <property type="match status" value="1"/>
</dbReference>
<dbReference type="OrthoDB" id="1822491at2"/>
<proteinExistence type="inferred from homology"/>
<dbReference type="AlphaFoldDB" id="M0QQN5"/>
<evidence type="ECO:0000259" key="6">
    <source>
        <dbReference type="PROSITE" id="PS51900"/>
    </source>
</evidence>
<name>M0QQN5_9ACTN</name>
<evidence type="ECO:0000256" key="4">
    <source>
        <dbReference type="PROSITE-ProRule" id="PRU01248"/>
    </source>
</evidence>
<accession>M0QQN5</accession>
<dbReference type="GO" id="GO:0015074">
    <property type="term" value="P:DNA integration"/>
    <property type="evidence" value="ECO:0007669"/>
    <property type="project" value="InterPro"/>
</dbReference>
<dbReference type="STRING" id="1223545.GS4_39_00400"/>
<dbReference type="InterPro" id="IPR010998">
    <property type="entry name" value="Integrase_recombinase_N"/>
</dbReference>
<dbReference type="GO" id="GO:0003677">
    <property type="term" value="F:DNA binding"/>
    <property type="evidence" value="ECO:0007669"/>
    <property type="project" value="UniProtKB-UniRule"/>
</dbReference>
<sequence>MNEHDSRLIIQWRTSQFAQSLSKRTVTERAAILHRFANTMGVSPSEATMDDLVEWLASGEDWSPGTRNTYYRAMRAWFLWLQRTGHRIDNPMINITSPRVPRAEPKPLSDDNLRRVLAVRMHKRTRVMIILYALVGMRCAEIAKIRGENFDLVERTVTFTGKGGVKSTLPLHPLVVDVAWMMPREGWWFPTNSSRPEGGHIRGKSVGHIIKQAIVRAGAQGSAHSLRHWFGTALVDSGVDLRTTQELMRHASLATTAKYTKVKDQRKVEGIHRLDPWKTAA</sequence>
<dbReference type="InterPro" id="IPR002104">
    <property type="entry name" value="Integrase_catalytic"/>
</dbReference>
<comment type="caution">
    <text evidence="7">The sequence shown here is derived from an EMBL/GenBank/DDBJ whole genome shotgun (WGS) entry which is preliminary data.</text>
</comment>
<dbReference type="Gene3D" id="1.10.443.10">
    <property type="entry name" value="Intergrase catalytic core"/>
    <property type="match status" value="1"/>
</dbReference>
<feature type="domain" description="Tyr recombinase" evidence="5">
    <location>
        <begin position="103"/>
        <end position="273"/>
    </location>
</feature>
<evidence type="ECO:0000259" key="5">
    <source>
        <dbReference type="PROSITE" id="PS51898"/>
    </source>
</evidence>
<dbReference type="PANTHER" id="PTHR30349:SF64">
    <property type="entry name" value="PROPHAGE INTEGRASE INTD-RELATED"/>
    <property type="match status" value="1"/>
</dbReference>
<reference evidence="7 8" key="1">
    <citation type="submission" date="2013-01" db="EMBL/GenBank/DDBJ databases">
        <title>Whole genome shotgun sequence of Gordonia soli NBRC 108243.</title>
        <authorList>
            <person name="Isaki-Nakamura S."/>
            <person name="Hosoyama A."/>
            <person name="Tsuchikane K."/>
            <person name="Ando Y."/>
            <person name="Baba S."/>
            <person name="Ohji S."/>
            <person name="Hamada M."/>
            <person name="Tamura T."/>
            <person name="Yamazoe A."/>
            <person name="Yamazaki S."/>
            <person name="Fujita N."/>
        </authorList>
    </citation>
    <scope>NUCLEOTIDE SEQUENCE [LARGE SCALE GENOMIC DNA]</scope>
    <source>
        <strain evidence="7 8">NBRC 108243</strain>
    </source>
</reference>
<evidence type="ECO:0000256" key="2">
    <source>
        <dbReference type="ARBA" id="ARBA00023125"/>
    </source>
</evidence>
<dbReference type="eggNOG" id="COG4974">
    <property type="taxonomic scope" value="Bacteria"/>
</dbReference>
<organism evidence="7 8">
    <name type="scientific">Gordonia soli NBRC 108243</name>
    <dbReference type="NCBI Taxonomy" id="1223545"/>
    <lineage>
        <taxon>Bacteria</taxon>
        <taxon>Bacillati</taxon>
        <taxon>Actinomycetota</taxon>
        <taxon>Actinomycetes</taxon>
        <taxon>Mycobacteriales</taxon>
        <taxon>Gordoniaceae</taxon>
        <taxon>Gordonia</taxon>
    </lineage>
</organism>
<keyword evidence="8" id="KW-1185">Reference proteome</keyword>
<dbReference type="InterPro" id="IPR013762">
    <property type="entry name" value="Integrase-like_cat_sf"/>
</dbReference>
<evidence type="ECO:0000313" key="7">
    <source>
        <dbReference type="EMBL" id="GAC70709.1"/>
    </source>
</evidence>
<dbReference type="EMBL" id="BANX01000039">
    <property type="protein sequence ID" value="GAC70709.1"/>
    <property type="molecule type" value="Genomic_DNA"/>
</dbReference>
<dbReference type="InterPro" id="IPR011010">
    <property type="entry name" value="DNA_brk_join_enz"/>
</dbReference>
<dbReference type="Pfam" id="PF00589">
    <property type="entry name" value="Phage_integrase"/>
    <property type="match status" value="1"/>
</dbReference>
<evidence type="ECO:0000256" key="1">
    <source>
        <dbReference type="ARBA" id="ARBA00008857"/>
    </source>
</evidence>
<dbReference type="GO" id="GO:0006310">
    <property type="term" value="P:DNA recombination"/>
    <property type="evidence" value="ECO:0007669"/>
    <property type="project" value="UniProtKB-KW"/>
</dbReference>
<evidence type="ECO:0000313" key="8">
    <source>
        <dbReference type="Proteomes" id="UP000011666"/>
    </source>
</evidence>
<dbReference type="PANTHER" id="PTHR30349">
    <property type="entry name" value="PHAGE INTEGRASE-RELATED"/>
    <property type="match status" value="1"/>
</dbReference>
<protein>
    <submittedName>
        <fullName evidence="7">Putative tyrosine recombinase</fullName>
    </submittedName>
</protein>
<dbReference type="Proteomes" id="UP000011666">
    <property type="component" value="Unassembled WGS sequence"/>
</dbReference>
<dbReference type="PROSITE" id="PS51900">
    <property type="entry name" value="CB"/>
    <property type="match status" value="1"/>
</dbReference>
<keyword evidence="2 4" id="KW-0238">DNA-binding</keyword>
<dbReference type="SUPFAM" id="SSF56349">
    <property type="entry name" value="DNA breaking-rejoining enzymes"/>
    <property type="match status" value="1"/>
</dbReference>
<gene>
    <name evidence="7" type="ORF">GS4_39_00400</name>
</gene>
<dbReference type="RefSeq" id="WP_007624971.1">
    <property type="nucleotide sequence ID" value="NZ_BANX01000039.1"/>
</dbReference>
<feature type="domain" description="Core-binding (CB)" evidence="6">
    <location>
        <begin position="1"/>
        <end position="82"/>
    </location>
</feature>